<organism evidence="2 3">
    <name type="scientific">Kalanchoe fedtschenkoi</name>
    <name type="common">Lavender scallops</name>
    <name type="synonym">South American air plant</name>
    <dbReference type="NCBI Taxonomy" id="63787"/>
    <lineage>
        <taxon>Eukaryota</taxon>
        <taxon>Viridiplantae</taxon>
        <taxon>Streptophyta</taxon>
        <taxon>Embryophyta</taxon>
        <taxon>Tracheophyta</taxon>
        <taxon>Spermatophyta</taxon>
        <taxon>Magnoliopsida</taxon>
        <taxon>eudicotyledons</taxon>
        <taxon>Gunneridae</taxon>
        <taxon>Pentapetalae</taxon>
        <taxon>Saxifragales</taxon>
        <taxon>Crassulaceae</taxon>
        <taxon>Kalanchoe</taxon>
    </lineage>
</organism>
<dbReference type="Gramene" id="Kaladp0058s0119.1.v1.1">
    <property type="protein sequence ID" value="Kaladp0058s0119.1.v1.1.CDS.1"/>
    <property type="gene ID" value="Kaladp0058s0119.v1.1"/>
</dbReference>
<dbReference type="InterPro" id="IPR050796">
    <property type="entry name" value="SCF_F-box_component"/>
</dbReference>
<dbReference type="SUPFAM" id="SSF81383">
    <property type="entry name" value="F-box domain"/>
    <property type="match status" value="1"/>
</dbReference>
<evidence type="ECO:0000313" key="3">
    <source>
        <dbReference type="Proteomes" id="UP000594263"/>
    </source>
</evidence>
<dbReference type="InterPro" id="IPR036047">
    <property type="entry name" value="F-box-like_dom_sf"/>
</dbReference>
<dbReference type="Pfam" id="PF00646">
    <property type="entry name" value="F-box"/>
    <property type="match status" value="1"/>
</dbReference>
<dbReference type="PANTHER" id="PTHR31672">
    <property type="entry name" value="BNACNNG10540D PROTEIN"/>
    <property type="match status" value="1"/>
</dbReference>
<keyword evidence="3" id="KW-1185">Reference proteome</keyword>
<proteinExistence type="predicted"/>
<dbReference type="NCBIfam" id="TIGR01640">
    <property type="entry name" value="F_box_assoc_1"/>
    <property type="match status" value="1"/>
</dbReference>
<dbReference type="EnsemblPlants" id="Kaladp0058s0119.1.v1.1">
    <property type="protein sequence ID" value="Kaladp0058s0119.1.v1.1.CDS.1"/>
    <property type="gene ID" value="Kaladp0058s0119.v1.1"/>
</dbReference>
<dbReference type="SMART" id="SM00256">
    <property type="entry name" value="FBOX"/>
    <property type="match status" value="1"/>
</dbReference>
<evidence type="ECO:0000313" key="2">
    <source>
        <dbReference type="EnsemblPlants" id="Kaladp0058s0119.1.v1.1.CDS.1"/>
    </source>
</evidence>
<dbReference type="AlphaFoldDB" id="A0A7N0U8C8"/>
<sequence length="419" mass="48231">MMIFEKPEKTVAQSELYEDLIREVLLKLPVKSLLRFKQVSKTWLQLVTSKAFISDHYSVARNRQPDPSFFVIRNPIYNKNRAVNVITQICMDASGIRTDKNIPLRFIGRCGERYTFPVFFPMGFGLYCIFELLSQTVVLWNLGTRKYEVLPPSPFRDRINPEHDPSVCFAHVDGDFSYKVGVLSVRRYSKNNNSVFVQRLQLYSSSNNSWKVILIPEGSVVGYCMADGVNLNGKYHIFSLDSNQEQDYNNGSEEEDDDNNYIYDYHIMTFDYASELFGRIEVPNTPQMTGRCNLIDKSFLISNDGILLCLVIPWINEDVNNEKFLDMWVMHEYGVKESWSKEHTVGPISNDMHVLGYSKNAEGFFLQDCDSQLYLFKCGSSAAERIVLHHLSFEMTNVQVIELIIESLIPIKGTRSGLK</sequence>
<dbReference type="InterPro" id="IPR006527">
    <property type="entry name" value="F-box-assoc_dom_typ1"/>
</dbReference>
<accession>A0A7N0U8C8</accession>
<dbReference type="Proteomes" id="UP000594263">
    <property type="component" value="Unplaced"/>
</dbReference>
<dbReference type="InterPro" id="IPR017451">
    <property type="entry name" value="F-box-assoc_interact_dom"/>
</dbReference>
<feature type="domain" description="F-box" evidence="1">
    <location>
        <begin position="16"/>
        <end position="56"/>
    </location>
</feature>
<dbReference type="CDD" id="cd22157">
    <property type="entry name" value="F-box_AtFBW1-like"/>
    <property type="match status" value="1"/>
</dbReference>
<dbReference type="PANTHER" id="PTHR31672:SF13">
    <property type="entry name" value="F-BOX PROTEIN CPR30-LIKE"/>
    <property type="match status" value="1"/>
</dbReference>
<dbReference type="InterPro" id="IPR001810">
    <property type="entry name" value="F-box_dom"/>
</dbReference>
<protein>
    <recommendedName>
        <fullName evidence="1">F-box domain-containing protein</fullName>
    </recommendedName>
</protein>
<name>A0A7N0U8C8_KALFE</name>
<evidence type="ECO:0000259" key="1">
    <source>
        <dbReference type="SMART" id="SM00256"/>
    </source>
</evidence>
<dbReference type="Pfam" id="PF07734">
    <property type="entry name" value="FBA_1"/>
    <property type="match status" value="1"/>
</dbReference>
<reference evidence="2" key="1">
    <citation type="submission" date="2021-01" db="UniProtKB">
        <authorList>
            <consortium name="EnsemblPlants"/>
        </authorList>
    </citation>
    <scope>IDENTIFICATION</scope>
</reference>